<evidence type="ECO:0000313" key="2">
    <source>
        <dbReference type="Proteomes" id="UP000007953"/>
    </source>
</evidence>
<dbReference type="KEGG" id="rsn:RSPO_c00390"/>
<dbReference type="Proteomes" id="UP000007953">
    <property type="component" value="Chromosome"/>
</dbReference>
<dbReference type="AlphaFoldDB" id="F6G6Z9"/>
<protein>
    <submittedName>
        <fullName evidence="1">Uncharacterized protein</fullName>
    </submittedName>
</protein>
<organism evidence="1 2">
    <name type="scientific">Ralstonia solanacearum (strain Po82)</name>
    <dbReference type="NCBI Taxonomy" id="1031711"/>
    <lineage>
        <taxon>Bacteria</taxon>
        <taxon>Pseudomonadati</taxon>
        <taxon>Pseudomonadota</taxon>
        <taxon>Betaproteobacteria</taxon>
        <taxon>Burkholderiales</taxon>
        <taxon>Burkholderiaceae</taxon>
        <taxon>Ralstonia</taxon>
        <taxon>Ralstonia solanacearum species complex</taxon>
    </lineage>
</organism>
<evidence type="ECO:0000313" key="1">
    <source>
        <dbReference type="EMBL" id="AEG67694.1"/>
    </source>
</evidence>
<reference evidence="1 2" key="1">
    <citation type="journal article" date="2011" name="J. Bacteriol.">
        <title>Complete genome sequence of the plant pathogen Ralstonia solanacearum strain Po82.</title>
        <authorList>
            <person name="Xu J."/>
            <person name="Zheng H.J."/>
            <person name="Liu L."/>
            <person name="Pan Z.C."/>
            <person name="Prior P."/>
            <person name="Tang B."/>
            <person name="Xu J.S."/>
            <person name="Zhang H."/>
            <person name="Tian Q."/>
            <person name="Zhang L.Q."/>
            <person name="Feng J."/>
        </authorList>
    </citation>
    <scope>NUCLEOTIDE SEQUENCE [LARGE SCALE GENOMIC DNA]</scope>
    <source>
        <strain evidence="1 2">Po82</strain>
    </source>
</reference>
<dbReference type="HOGENOM" id="CLU_3047210_0_0_4"/>
<sequence length="54" mass="6032">MVRRTKSAAPVSWKNAWDGRITWSGAQLPSRGTSAAVRRCAFKTHRLPLFPIPP</sequence>
<name>F6G6Z9_RALS8</name>
<dbReference type="EMBL" id="CP002819">
    <property type="protein sequence ID" value="AEG67694.1"/>
    <property type="molecule type" value="Genomic_DNA"/>
</dbReference>
<gene>
    <name evidence="1" type="ordered locus">RSPO_c00390</name>
</gene>
<accession>F6G6Z9</accession>
<proteinExistence type="predicted"/>